<keyword evidence="2" id="KW-1185">Reference proteome</keyword>
<dbReference type="PANTHER" id="PTHR34950:SF8">
    <property type="entry name" value="TPX2 C-TERMINAL DOMAIN-CONTAINING PROTEIN"/>
    <property type="match status" value="1"/>
</dbReference>
<accession>A0ABR2G9V3</accession>
<organism evidence="1 2">
    <name type="scientific">Hibiscus sabdariffa</name>
    <name type="common">roselle</name>
    <dbReference type="NCBI Taxonomy" id="183260"/>
    <lineage>
        <taxon>Eukaryota</taxon>
        <taxon>Viridiplantae</taxon>
        <taxon>Streptophyta</taxon>
        <taxon>Embryophyta</taxon>
        <taxon>Tracheophyta</taxon>
        <taxon>Spermatophyta</taxon>
        <taxon>Magnoliopsida</taxon>
        <taxon>eudicotyledons</taxon>
        <taxon>Gunneridae</taxon>
        <taxon>Pentapetalae</taxon>
        <taxon>rosids</taxon>
        <taxon>malvids</taxon>
        <taxon>Malvales</taxon>
        <taxon>Malvaceae</taxon>
        <taxon>Malvoideae</taxon>
        <taxon>Hibiscus</taxon>
    </lineage>
</organism>
<evidence type="ECO:0000313" key="1">
    <source>
        <dbReference type="EMBL" id="KAK8597248.1"/>
    </source>
</evidence>
<protein>
    <submittedName>
        <fullName evidence="1">Uncharacterized protein</fullName>
    </submittedName>
</protein>
<gene>
    <name evidence="1" type="ORF">V6N12_065721</name>
</gene>
<dbReference type="EMBL" id="JBBPBM010000002">
    <property type="protein sequence ID" value="KAK8597248.1"/>
    <property type="molecule type" value="Genomic_DNA"/>
</dbReference>
<sequence>MATPGYQLAEVYVMRRLHKQKMKRKEEEEEEEARAKTKDVGFAVKKSSGCFPSIFNKVHPGHASTLDHVRNQVHDHDKKNKADALLWLLAKVISMEVGTIPEQRIRLGCFRRDPLCRGLKAGAQCLAKE</sequence>
<proteinExistence type="predicted"/>
<name>A0ABR2G9V3_9ROSI</name>
<evidence type="ECO:0000313" key="2">
    <source>
        <dbReference type="Proteomes" id="UP001472677"/>
    </source>
</evidence>
<comment type="caution">
    <text evidence="1">The sequence shown here is derived from an EMBL/GenBank/DDBJ whole genome shotgun (WGS) entry which is preliminary data.</text>
</comment>
<dbReference type="Proteomes" id="UP001472677">
    <property type="component" value="Unassembled WGS sequence"/>
</dbReference>
<reference evidence="1 2" key="1">
    <citation type="journal article" date="2024" name="G3 (Bethesda)">
        <title>Genome assembly of Hibiscus sabdariffa L. provides insights into metabolisms of medicinal natural products.</title>
        <authorList>
            <person name="Kim T."/>
        </authorList>
    </citation>
    <scope>NUCLEOTIDE SEQUENCE [LARGE SCALE GENOMIC DNA]</scope>
    <source>
        <strain evidence="1">TK-2024</strain>
        <tissue evidence="1">Old leaves</tissue>
    </source>
</reference>
<dbReference type="PANTHER" id="PTHR34950">
    <property type="entry name" value="OS04G0457400 PROTEIN"/>
    <property type="match status" value="1"/>
</dbReference>